<protein>
    <submittedName>
        <fullName evidence="1">FF domain-containing protein</fullName>
    </submittedName>
</protein>
<organism evidence="1 2">
    <name type="scientific">Aurantiacibacter atlanticus</name>
    <dbReference type="NCBI Taxonomy" id="1648404"/>
    <lineage>
        <taxon>Bacteria</taxon>
        <taxon>Pseudomonadati</taxon>
        <taxon>Pseudomonadota</taxon>
        <taxon>Alphaproteobacteria</taxon>
        <taxon>Sphingomonadales</taxon>
        <taxon>Erythrobacteraceae</taxon>
        <taxon>Aurantiacibacter</taxon>
    </lineage>
</organism>
<reference evidence="1 2" key="1">
    <citation type="journal article" date="2015" name="Int. J. Syst. Evol. Microbiol.">
        <title>Erythrobacter atlanticus sp. nov., a bacterium from ocean sediment able to degrade polycyclic aromatic hydrocarbons.</title>
        <authorList>
            <person name="Zhuang L."/>
            <person name="Liu Y."/>
            <person name="Wang L."/>
            <person name="Wang W."/>
            <person name="Shao Z."/>
        </authorList>
    </citation>
    <scope>NUCLEOTIDE SEQUENCE [LARGE SCALE GENOMIC DNA]</scope>
    <source>
        <strain evidence="2">s21-N3</strain>
    </source>
</reference>
<dbReference type="InterPro" id="IPR016516">
    <property type="entry name" value="UCP07580"/>
</dbReference>
<proteinExistence type="predicted"/>
<dbReference type="PANTHER" id="PTHR39456:SF1">
    <property type="entry name" value="METAL-DEPENDENT HYDROLASE"/>
    <property type="match status" value="1"/>
</dbReference>
<dbReference type="EMBL" id="CP011310">
    <property type="protein sequence ID" value="AKQ41775.2"/>
    <property type="molecule type" value="Genomic_DNA"/>
</dbReference>
<dbReference type="PIRSF" id="PIRSF007580">
    <property type="entry name" value="UCP07580"/>
    <property type="match status" value="1"/>
</dbReference>
<accession>A0A0H4VBH6</accession>
<dbReference type="Proteomes" id="UP000059113">
    <property type="component" value="Chromosome"/>
</dbReference>
<dbReference type="PANTHER" id="PTHR39456">
    <property type="entry name" value="METAL-DEPENDENT HYDROLASE"/>
    <property type="match status" value="1"/>
</dbReference>
<dbReference type="Pfam" id="PF10118">
    <property type="entry name" value="Metal_hydrol"/>
    <property type="match status" value="1"/>
</dbReference>
<evidence type="ECO:0000313" key="1">
    <source>
        <dbReference type="EMBL" id="AKQ41775.2"/>
    </source>
</evidence>
<dbReference type="AlphaFoldDB" id="A0A0H4VBH6"/>
<reference evidence="2" key="2">
    <citation type="submission" date="2015-04" db="EMBL/GenBank/DDBJ databases">
        <title>The complete genome sequence of Erythrobacter sp. s21-N3.</title>
        <authorList>
            <person name="Zhuang L."/>
            <person name="Liu Y."/>
            <person name="Shao Z."/>
        </authorList>
    </citation>
    <scope>NUCLEOTIDE SEQUENCE [LARGE SCALE GENOMIC DNA]</scope>
    <source>
        <strain evidence="2">s21-N3</strain>
    </source>
</reference>
<dbReference type="STRING" id="1648404.CP97_06680"/>
<sequence>MDDGMTAEPHWQASKPVDHPLKVRDRRFGRGKKRPRGTDPVAAAWFAALSASFPRGEAMFIDAVKAHRADTPAKLTGEIRDFIRQEVNHSREHVAFNRAVEEAGYDLTFIDARVKQLVGDTQKAPAIVQLAITCALEHFTAMFAHQFLKSPHTLASAGMGDRQLWLWHAVEEIEHKAVAYDTFIHATRNWSSFKRWRMRSLVMLLVTIRFLRNRSADAVELLAQDGVTGWRAKAHLAHYLIVKPGILRSIFPSWLGYFRPGFHPWDHDDRHLIAKWDRELDDAPEAAA</sequence>
<name>A0A0H4VBH6_9SPHN</name>
<evidence type="ECO:0000313" key="2">
    <source>
        <dbReference type="Proteomes" id="UP000059113"/>
    </source>
</evidence>
<dbReference type="KEGG" id="ery:CP97_06680"/>
<keyword evidence="2" id="KW-1185">Reference proteome</keyword>
<gene>
    <name evidence="1" type="ORF">CP97_06680</name>
</gene>